<protein>
    <submittedName>
        <fullName evidence="1">Predicted protein</fullName>
    </submittedName>
</protein>
<reference evidence="2" key="2">
    <citation type="submission" date="2008-12" db="EMBL/GenBank/DDBJ databases">
        <title>Annotation of Streptomyces roseosporus strain NRRL 15998.</title>
        <authorList>
            <consortium name="The Broad Institute Genome Sequencing Platform"/>
            <consortium name="Broad Institute Microbial Sequencing Center"/>
            <person name="Fischbach M."/>
            <person name="Ward D."/>
            <person name="Young S."/>
            <person name="Kodira C.D."/>
            <person name="Zeng Q."/>
            <person name="Koehrsen M."/>
            <person name="Godfrey P."/>
            <person name="Alvarado L."/>
            <person name="Berlin A.M."/>
            <person name="Borenstein D."/>
            <person name="Chen Z."/>
            <person name="Engels R."/>
            <person name="Freedman E."/>
            <person name="Gellesch M."/>
            <person name="Goldberg J."/>
            <person name="Griggs A."/>
            <person name="Gujja S."/>
            <person name="Heiman D.I."/>
            <person name="Hepburn T.A."/>
            <person name="Howarth C."/>
            <person name="Jen D."/>
            <person name="Larson L."/>
            <person name="Lewis B."/>
            <person name="Mehta T."/>
            <person name="Park D."/>
            <person name="Pearson M."/>
            <person name="Roberts A."/>
            <person name="Saif S."/>
            <person name="Shea T.D."/>
            <person name="Shenoy N."/>
            <person name="Sisk P."/>
            <person name="Stolte C."/>
            <person name="Sykes S.N."/>
            <person name="Walk T."/>
            <person name="White J."/>
            <person name="Yandava C."/>
            <person name="Straight P."/>
            <person name="Clardy J."/>
            <person name="Hung D."/>
            <person name="Kolter R."/>
            <person name="Mekalanos J."/>
            <person name="Walker S."/>
            <person name="Walsh C.T."/>
            <person name="Wieland B.L.C."/>
            <person name="Ilzarbe M."/>
            <person name="Galagan J."/>
            <person name="Nusbaum C."/>
            <person name="Birren B."/>
        </authorList>
    </citation>
    <scope>NUCLEOTIDE SEQUENCE [LARGE SCALE GENOMIC DNA]</scope>
    <source>
        <strain evidence="2">NRRL 15998</strain>
    </source>
</reference>
<dbReference type="AlphaFoldDB" id="D6AD42"/>
<evidence type="ECO:0000313" key="1">
    <source>
        <dbReference type="EMBL" id="EFE74551.2"/>
    </source>
</evidence>
<evidence type="ECO:0000313" key="2">
    <source>
        <dbReference type="Proteomes" id="UP000003986"/>
    </source>
</evidence>
<gene>
    <name evidence="1" type="ORF">SSGG_01918</name>
</gene>
<accession>D6AD42</accession>
<dbReference type="Proteomes" id="UP000003986">
    <property type="component" value="Unassembled WGS sequence"/>
</dbReference>
<reference evidence="2" key="1">
    <citation type="submission" date="2008-10" db="EMBL/GenBank/DDBJ databases">
        <authorList>
            <person name="Molnar K."/>
        </authorList>
    </citation>
    <scope>NUCLEOTIDE SEQUENCE [LARGE SCALE GENOMIC DNA]</scope>
    <source>
        <strain evidence="2">NRRL 15998</strain>
    </source>
</reference>
<proteinExistence type="predicted"/>
<sequence length="136" mass="14810">MSMTTTLANRLDVHKGSMYIQLVGADTPSLARGLAYPAPSRQAPGGEMATRIPRHAKCVFYATETKIREDGTRFAGREQRSTTFREARQFLDGLGVPGGVSVWRASSNLTDAYATRGADGSWTSLNRLTGTWEPLS</sequence>
<organism evidence="1 2">
    <name type="scientific">Streptomyces filamentosus NRRL 15998</name>
    <dbReference type="NCBI Taxonomy" id="457431"/>
    <lineage>
        <taxon>Bacteria</taxon>
        <taxon>Bacillati</taxon>
        <taxon>Actinomycetota</taxon>
        <taxon>Actinomycetes</taxon>
        <taxon>Kitasatosporales</taxon>
        <taxon>Streptomycetaceae</taxon>
        <taxon>Streptomyces</taxon>
    </lineage>
</organism>
<dbReference type="EMBL" id="DS999644">
    <property type="protein sequence ID" value="EFE74551.2"/>
    <property type="molecule type" value="Genomic_DNA"/>
</dbReference>
<name>D6AD42_STRFL</name>